<evidence type="ECO:0000256" key="2">
    <source>
        <dbReference type="ARBA" id="ARBA00022448"/>
    </source>
</evidence>
<feature type="transmembrane region" description="Helical" evidence="6">
    <location>
        <begin position="182"/>
        <end position="201"/>
    </location>
</feature>
<keyword evidence="2" id="KW-0813">Transport</keyword>
<feature type="transmembrane region" description="Helical" evidence="6">
    <location>
        <begin position="21"/>
        <end position="44"/>
    </location>
</feature>
<accession>A0A0F9Z4S9</accession>
<dbReference type="InterPro" id="IPR036259">
    <property type="entry name" value="MFS_trans_sf"/>
</dbReference>
<feature type="transmembrane region" description="Helical" evidence="6">
    <location>
        <begin position="247"/>
        <end position="268"/>
    </location>
</feature>
<feature type="transmembrane region" description="Helical" evidence="6">
    <location>
        <begin position="312"/>
        <end position="331"/>
    </location>
</feature>
<evidence type="ECO:0000256" key="4">
    <source>
        <dbReference type="ARBA" id="ARBA00022989"/>
    </source>
</evidence>
<dbReference type="SUPFAM" id="SSF103473">
    <property type="entry name" value="MFS general substrate transporter"/>
    <property type="match status" value="1"/>
</dbReference>
<feature type="transmembrane region" description="Helical" evidence="6">
    <location>
        <begin position="116"/>
        <end position="140"/>
    </location>
</feature>
<comment type="subcellular location">
    <subcellularLocation>
        <location evidence="1">Membrane</location>
        <topology evidence="1">Multi-pass membrane protein</topology>
    </subcellularLocation>
</comment>
<dbReference type="InterPro" id="IPR020846">
    <property type="entry name" value="MFS_dom"/>
</dbReference>
<evidence type="ECO:0000256" key="1">
    <source>
        <dbReference type="ARBA" id="ARBA00004141"/>
    </source>
</evidence>
<sequence length="436" mass="47408">MGRRRLMRVTPTVARNGPVFYGYWIILAAFVTQFVAVGLQNYIIGPFTIPMTETFDWTRAEFTSARSIGQMVAAVTGFFIGAGVDKYGGRPFILVGAVILSISVFLLGSVQTLSQWVLVNGIILTIGAAMIGNLVVNVTLGKWFVERRGRAVALAAMGVSLSGVLLPVLTTWLVDTFGWRQAWHVLGIGAAVLVLPAALVIRRSPEDYAMNPDGRTADEMASEMGDKARLDFASSMTRRQAMRTGRFYALVVAFGLFQISITVMLLQTVPFMTDAGYSRIVAASMISISSIPSFISKPFWGIFIDRYSARPLAAIGAGITGFALIIIVLAVQAQNDFLVYAAFLIMGIGWGGLIPLQEVIWATFFGRRYLGSVRATAMPFTFAMTALGPVMAAAYYDRFGNYDNAFLLMAFCNLGAAAMLMLISDQRPVIKVDPLP</sequence>
<dbReference type="Gene3D" id="1.20.1250.20">
    <property type="entry name" value="MFS general substrate transporter like domains"/>
    <property type="match status" value="2"/>
</dbReference>
<feature type="transmembrane region" description="Helical" evidence="6">
    <location>
        <begin position="280"/>
        <end position="300"/>
    </location>
</feature>
<dbReference type="AlphaFoldDB" id="A0A0F9Z4S9"/>
<keyword evidence="4 6" id="KW-1133">Transmembrane helix</keyword>
<feature type="domain" description="Major facilitator superfamily (MFS) profile" evidence="7">
    <location>
        <begin position="26"/>
        <end position="428"/>
    </location>
</feature>
<dbReference type="PANTHER" id="PTHR43385">
    <property type="entry name" value="RIBOFLAVIN TRANSPORTER RIBJ"/>
    <property type="match status" value="1"/>
</dbReference>
<keyword evidence="5 6" id="KW-0472">Membrane</keyword>
<evidence type="ECO:0000259" key="7">
    <source>
        <dbReference type="PROSITE" id="PS50850"/>
    </source>
</evidence>
<feature type="transmembrane region" description="Helical" evidence="6">
    <location>
        <begin position="91"/>
        <end position="110"/>
    </location>
</feature>
<protein>
    <recommendedName>
        <fullName evidence="7">Major facilitator superfamily (MFS) profile domain-containing protein</fullName>
    </recommendedName>
</protein>
<proteinExistence type="predicted"/>
<gene>
    <name evidence="8" type="ORF">LCGC14_0002640</name>
</gene>
<feature type="transmembrane region" description="Helical" evidence="6">
    <location>
        <begin position="402"/>
        <end position="423"/>
    </location>
</feature>
<dbReference type="GO" id="GO:0022857">
    <property type="term" value="F:transmembrane transporter activity"/>
    <property type="evidence" value="ECO:0007669"/>
    <property type="project" value="InterPro"/>
</dbReference>
<dbReference type="GO" id="GO:0016020">
    <property type="term" value="C:membrane"/>
    <property type="evidence" value="ECO:0007669"/>
    <property type="project" value="UniProtKB-SubCell"/>
</dbReference>
<organism evidence="8">
    <name type="scientific">marine sediment metagenome</name>
    <dbReference type="NCBI Taxonomy" id="412755"/>
    <lineage>
        <taxon>unclassified sequences</taxon>
        <taxon>metagenomes</taxon>
        <taxon>ecological metagenomes</taxon>
    </lineage>
</organism>
<comment type="caution">
    <text evidence="8">The sequence shown here is derived from an EMBL/GenBank/DDBJ whole genome shotgun (WGS) entry which is preliminary data.</text>
</comment>
<feature type="transmembrane region" description="Helical" evidence="6">
    <location>
        <begin position="377"/>
        <end position="396"/>
    </location>
</feature>
<dbReference type="CDD" id="cd17355">
    <property type="entry name" value="MFS_YcxA_like"/>
    <property type="match status" value="1"/>
</dbReference>
<dbReference type="PROSITE" id="PS50850">
    <property type="entry name" value="MFS"/>
    <property type="match status" value="1"/>
</dbReference>
<evidence type="ECO:0000313" key="8">
    <source>
        <dbReference type="EMBL" id="KKO12254.1"/>
    </source>
</evidence>
<keyword evidence="3 6" id="KW-0812">Transmembrane</keyword>
<evidence type="ECO:0000256" key="6">
    <source>
        <dbReference type="SAM" id="Phobius"/>
    </source>
</evidence>
<feature type="transmembrane region" description="Helical" evidence="6">
    <location>
        <begin position="337"/>
        <end position="356"/>
    </location>
</feature>
<evidence type="ECO:0000256" key="5">
    <source>
        <dbReference type="ARBA" id="ARBA00023136"/>
    </source>
</evidence>
<dbReference type="PANTHER" id="PTHR43385:SF1">
    <property type="entry name" value="RIBOFLAVIN TRANSPORTER RIBJ"/>
    <property type="match status" value="1"/>
</dbReference>
<dbReference type="EMBL" id="LAZR01000001">
    <property type="protein sequence ID" value="KKO12254.1"/>
    <property type="molecule type" value="Genomic_DNA"/>
</dbReference>
<dbReference type="InterPro" id="IPR052983">
    <property type="entry name" value="MFS_Riboflavin_Transporter"/>
</dbReference>
<dbReference type="Pfam" id="PF07690">
    <property type="entry name" value="MFS_1"/>
    <property type="match status" value="1"/>
</dbReference>
<reference evidence="8" key="1">
    <citation type="journal article" date="2015" name="Nature">
        <title>Complex archaea that bridge the gap between prokaryotes and eukaryotes.</title>
        <authorList>
            <person name="Spang A."/>
            <person name="Saw J.H."/>
            <person name="Jorgensen S.L."/>
            <person name="Zaremba-Niedzwiedzka K."/>
            <person name="Martijn J."/>
            <person name="Lind A.E."/>
            <person name="van Eijk R."/>
            <person name="Schleper C."/>
            <person name="Guy L."/>
            <person name="Ettema T.J."/>
        </authorList>
    </citation>
    <scope>NUCLEOTIDE SEQUENCE</scope>
</reference>
<feature type="transmembrane region" description="Helical" evidence="6">
    <location>
        <begin position="152"/>
        <end position="170"/>
    </location>
</feature>
<dbReference type="InterPro" id="IPR011701">
    <property type="entry name" value="MFS"/>
</dbReference>
<name>A0A0F9Z4S9_9ZZZZ</name>
<feature type="transmembrane region" description="Helical" evidence="6">
    <location>
        <begin position="64"/>
        <end position="84"/>
    </location>
</feature>
<evidence type="ECO:0000256" key="3">
    <source>
        <dbReference type="ARBA" id="ARBA00022692"/>
    </source>
</evidence>